<proteinExistence type="predicted"/>
<dbReference type="Gene3D" id="1.10.340.20">
    <property type="entry name" value="Apc36109-like domain"/>
    <property type="match status" value="1"/>
</dbReference>
<dbReference type="Pfam" id="PF08958">
    <property type="entry name" value="DUF1871"/>
    <property type="match status" value="1"/>
</dbReference>
<reference evidence="1 2" key="1">
    <citation type="submission" date="2019-10" db="EMBL/GenBank/DDBJ databases">
        <title>Description of Paenibacillus terricola sp. nov.</title>
        <authorList>
            <person name="Carlier A."/>
            <person name="Qi S."/>
        </authorList>
    </citation>
    <scope>NUCLEOTIDE SEQUENCE [LARGE SCALE GENOMIC DNA]</scope>
    <source>
        <strain evidence="1 2">LMG 31459</strain>
    </source>
</reference>
<dbReference type="SUPFAM" id="SSF116922">
    <property type="entry name" value="YugE-like"/>
    <property type="match status" value="1"/>
</dbReference>
<sequence length="43" mass="4814">MAIAGGTVEELARSIQEIFSSSYGEPFGYEECFNVAKQIWKVK</sequence>
<dbReference type="Proteomes" id="UP000596857">
    <property type="component" value="Unassembled WGS sequence"/>
</dbReference>
<evidence type="ECO:0000313" key="1">
    <source>
        <dbReference type="EMBL" id="NOU77991.1"/>
    </source>
</evidence>
<dbReference type="InterPro" id="IPR015053">
    <property type="entry name" value="DUF1871"/>
</dbReference>
<name>A0ABX1YCS9_9BACL</name>
<dbReference type="RefSeq" id="WP_171716125.1">
    <property type="nucleotide sequence ID" value="NZ_WHOB01000016.1"/>
</dbReference>
<dbReference type="EMBL" id="WHOB01000016">
    <property type="protein sequence ID" value="NOU77991.1"/>
    <property type="molecule type" value="Genomic_DNA"/>
</dbReference>
<accession>A0ABX1YCS9</accession>
<comment type="caution">
    <text evidence="1">The sequence shown here is derived from an EMBL/GenBank/DDBJ whole genome shotgun (WGS) entry which is preliminary data.</text>
</comment>
<dbReference type="InterPro" id="IPR023162">
    <property type="entry name" value="Apc36109-like_dom_sf"/>
</dbReference>
<gene>
    <name evidence="1" type="ORF">GC101_03760</name>
</gene>
<protein>
    <submittedName>
        <fullName evidence="1">DUF1871 family protein</fullName>
    </submittedName>
</protein>
<organism evidence="1 2">
    <name type="scientific">Paenibacillus phytohabitans</name>
    <dbReference type="NCBI Taxonomy" id="2654978"/>
    <lineage>
        <taxon>Bacteria</taxon>
        <taxon>Bacillati</taxon>
        <taxon>Bacillota</taxon>
        <taxon>Bacilli</taxon>
        <taxon>Bacillales</taxon>
        <taxon>Paenibacillaceae</taxon>
        <taxon>Paenibacillus</taxon>
    </lineage>
</organism>
<keyword evidence="2" id="KW-1185">Reference proteome</keyword>
<evidence type="ECO:0000313" key="2">
    <source>
        <dbReference type="Proteomes" id="UP000596857"/>
    </source>
</evidence>